<dbReference type="SUPFAM" id="SSF57756">
    <property type="entry name" value="Retrovirus zinc finger-like domains"/>
    <property type="match status" value="1"/>
</dbReference>
<feature type="compositionally biased region" description="Basic and acidic residues" evidence="1">
    <location>
        <begin position="134"/>
        <end position="145"/>
    </location>
</feature>
<reference evidence="3" key="1">
    <citation type="journal article" date="2019" name="Gigascience">
        <title>De novo genome assembly of the endangered Acer yangbiense, a plant species with extremely small populations endemic to Yunnan Province, China.</title>
        <authorList>
            <person name="Yang J."/>
            <person name="Wariss H.M."/>
            <person name="Tao L."/>
            <person name="Zhang R."/>
            <person name="Yun Q."/>
            <person name="Hollingsworth P."/>
            <person name="Dao Z."/>
            <person name="Luo G."/>
            <person name="Guo H."/>
            <person name="Ma Y."/>
            <person name="Sun W."/>
        </authorList>
    </citation>
    <scope>NUCLEOTIDE SEQUENCE [LARGE SCALE GENOMIC DNA]</scope>
    <source>
        <strain evidence="3">cv. Malutang</strain>
    </source>
</reference>
<dbReference type="OrthoDB" id="1937754at2759"/>
<dbReference type="AlphaFoldDB" id="A0A5C7I3A6"/>
<feature type="compositionally biased region" description="Polar residues" evidence="1">
    <location>
        <begin position="123"/>
        <end position="133"/>
    </location>
</feature>
<evidence type="ECO:0008006" key="4">
    <source>
        <dbReference type="Google" id="ProtNLM"/>
    </source>
</evidence>
<dbReference type="GO" id="GO:0008270">
    <property type="term" value="F:zinc ion binding"/>
    <property type="evidence" value="ECO:0007669"/>
    <property type="project" value="InterPro"/>
</dbReference>
<gene>
    <name evidence="2" type="ORF">EZV62_010413</name>
</gene>
<organism evidence="2 3">
    <name type="scientific">Acer yangbiense</name>
    <dbReference type="NCBI Taxonomy" id="1000413"/>
    <lineage>
        <taxon>Eukaryota</taxon>
        <taxon>Viridiplantae</taxon>
        <taxon>Streptophyta</taxon>
        <taxon>Embryophyta</taxon>
        <taxon>Tracheophyta</taxon>
        <taxon>Spermatophyta</taxon>
        <taxon>Magnoliopsida</taxon>
        <taxon>eudicotyledons</taxon>
        <taxon>Gunneridae</taxon>
        <taxon>Pentapetalae</taxon>
        <taxon>rosids</taxon>
        <taxon>malvids</taxon>
        <taxon>Sapindales</taxon>
        <taxon>Sapindaceae</taxon>
        <taxon>Hippocastanoideae</taxon>
        <taxon>Acereae</taxon>
        <taxon>Acer</taxon>
    </lineage>
</organism>
<keyword evidence="3" id="KW-1185">Reference proteome</keyword>
<accession>A0A5C7I3A6</accession>
<dbReference type="InterPro" id="IPR036875">
    <property type="entry name" value="Znf_CCHC_sf"/>
</dbReference>
<dbReference type="GO" id="GO:0003676">
    <property type="term" value="F:nucleic acid binding"/>
    <property type="evidence" value="ECO:0007669"/>
    <property type="project" value="InterPro"/>
</dbReference>
<dbReference type="Proteomes" id="UP000323000">
    <property type="component" value="Chromosome 4"/>
</dbReference>
<protein>
    <recommendedName>
        <fullName evidence="4">CCHC-type domain-containing protein</fullName>
    </recommendedName>
</protein>
<feature type="compositionally biased region" description="Low complexity" evidence="1">
    <location>
        <begin position="23"/>
        <end position="33"/>
    </location>
</feature>
<feature type="region of interest" description="Disordered" evidence="1">
    <location>
        <begin position="123"/>
        <end position="145"/>
    </location>
</feature>
<name>A0A5C7I3A6_9ROSI</name>
<proteinExistence type="predicted"/>
<dbReference type="EMBL" id="VAHF01000004">
    <property type="protein sequence ID" value="TXG63419.1"/>
    <property type="molecule type" value="Genomic_DNA"/>
</dbReference>
<evidence type="ECO:0000256" key="1">
    <source>
        <dbReference type="SAM" id="MobiDB-lite"/>
    </source>
</evidence>
<sequence>MKMEEYLTTIKAFYDNLALAGQNRPPNNNNNRGFRGRFRGRSNGNKPTCQLCNKIGHTASICWNRFDQNFMGNTSNQFSQSRNQSPNAFMASHETLEDSSWYANTGASHHVTNDLRNLQQKQDYNGQTNGTSDATREAKRWPVQA</sequence>
<comment type="caution">
    <text evidence="2">The sequence shown here is derived from an EMBL/GenBank/DDBJ whole genome shotgun (WGS) entry which is preliminary data.</text>
</comment>
<feature type="region of interest" description="Disordered" evidence="1">
    <location>
        <begin position="20"/>
        <end position="45"/>
    </location>
</feature>
<evidence type="ECO:0000313" key="2">
    <source>
        <dbReference type="EMBL" id="TXG63419.1"/>
    </source>
</evidence>
<evidence type="ECO:0000313" key="3">
    <source>
        <dbReference type="Proteomes" id="UP000323000"/>
    </source>
</evidence>